<comment type="caution">
    <text evidence="1">The sequence shown here is derived from an EMBL/GenBank/DDBJ whole genome shotgun (WGS) entry which is preliminary data.</text>
</comment>
<evidence type="ECO:0000313" key="1">
    <source>
        <dbReference type="EMBL" id="RHN57726.1"/>
    </source>
</evidence>
<dbReference type="Gramene" id="rna33309">
    <property type="protein sequence ID" value="RHN57726.1"/>
    <property type="gene ID" value="gene33309"/>
</dbReference>
<protein>
    <submittedName>
        <fullName evidence="1">Uncharacterized protein</fullName>
    </submittedName>
</protein>
<name>A0A396HWI8_MEDTR</name>
<keyword evidence="1" id="KW-0808">Transferase</keyword>
<accession>A0A396HWI8</accession>
<dbReference type="Proteomes" id="UP000265566">
    <property type="component" value="Chromosome 5"/>
</dbReference>
<organism evidence="1">
    <name type="scientific">Medicago truncatula</name>
    <name type="common">Barrel medic</name>
    <name type="synonym">Medicago tribuloides</name>
    <dbReference type="NCBI Taxonomy" id="3880"/>
    <lineage>
        <taxon>Eukaryota</taxon>
        <taxon>Viridiplantae</taxon>
        <taxon>Streptophyta</taxon>
        <taxon>Embryophyta</taxon>
        <taxon>Tracheophyta</taxon>
        <taxon>Spermatophyta</taxon>
        <taxon>Magnoliopsida</taxon>
        <taxon>eudicotyledons</taxon>
        <taxon>Gunneridae</taxon>
        <taxon>Pentapetalae</taxon>
        <taxon>rosids</taxon>
        <taxon>fabids</taxon>
        <taxon>Fabales</taxon>
        <taxon>Fabaceae</taxon>
        <taxon>Papilionoideae</taxon>
        <taxon>50 kb inversion clade</taxon>
        <taxon>NPAAA clade</taxon>
        <taxon>Hologalegina</taxon>
        <taxon>IRL clade</taxon>
        <taxon>Trifolieae</taxon>
        <taxon>Medicago</taxon>
    </lineage>
</organism>
<dbReference type="GO" id="GO:0016740">
    <property type="term" value="F:transferase activity"/>
    <property type="evidence" value="ECO:0007669"/>
    <property type="project" value="UniProtKB-KW"/>
</dbReference>
<reference evidence="1" key="1">
    <citation type="journal article" date="2018" name="Nat. Plants">
        <title>Whole-genome landscape of Medicago truncatula symbiotic genes.</title>
        <authorList>
            <person name="Pecrix Y."/>
            <person name="Gamas P."/>
            <person name="Carrere S."/>
        </authorList>
    </citation>
    <scope>NUCLEOTIDE SEQUENCE</scope>
    <source>
        <tissue evidence="1">Leaves</tissue>
    </source>
</reference>
<dbReference type="EMBL" id="PSQE01000005">
    <property type="protein sequence ID" value="RHN57726.1"/>
    <property type="molecule type" value="Genomic_DNA"/>
</dbReference>
<sequence>MVSTKFNFPNLLPRSVFNHHFHSNPLALVLGFVVSQQIAMAGAGQLNMIDSPSRGSRSVDCFERLEKSAKAPIVMFTWPKRSKPVKLSLSRKYVWIMGEGKWTLTNNFDGAFEHIEKDAAGVEDGGDGGGCCAGF</sequence>
<dbReference type="AlphaFoldDB" id="A0A396HWI8"/>
<gene>
    <name evidence="1" type="ORF">MtrunA17_Chr5g0443551</name>
</gene>
<proteinExistence type="predicted"/>